<name>A0ABY1N0T5_9ACTN</name>
<reference evidence="2 3" key="1">
    <citation type="submission" date="2017-05" db="EMBL/GenBank/DDBJ databases">
        <authorList>
            <person name="Varghese N."/>
            <person name="Submissions S."/>
        </authorList>
    </citation>
    <scope>NUCLEOTIDE SEQUENCE [LARGE SCALE GENOMIC DNA]</scope>
    <source>
        <strain evidence="2 3">DSM 45139</strain>
    </source>
</reference>
<protein>
    <submittedName>
        <fullName evidence="2">Pimeloyl-ACP methyl ester carboxylesterase</fullName>
    </submittedName>
</protein>
<evidence type="ECO:0000259" key="1">
    <source>
        <dbReference type="Pfam" id="PF12697"/>
    </source>
</evidence>
<evidence type="ECO:0000313" key="2">
    <source>
        <dbReference type="EMBL" id="SMO66504.1"/>
    </source>
</evidence>
<dbReference type="Proteomes" id="UP000315460">
    <property type="component" value="Unassembled WGS sequence"/>
</dbReference>
<evidence type="ECO:0000313" key="3">
    <source>
        <dbReference type="Proteomes" id="UP000315460"/>
    </source>
</evidence>
<dbReference type="InterPro" id="IPR000073">
    <property type="entry name" value="AB_hydrolase_1"/>
</dbReference>
<comment type="caution">
    <text evidence="2">The sequence shown here is derived from an EMBL/GenBank/DDBJ whole genome shotgun (WGS) entry which is preliminary data.</text>
</comment>
<dbReference type="PANTHER" id="PTHR37017:SF11">
    <property type="entry name" value="ESTERASE_LIPASE_THIOESTERASE DOMAIN-CONTAINING PROTEIN"/>
    <property type="match status" value="1"/>
</dbReference>
<dbReference type="EMBL" id="FXTG01000003">
    <property type="protein sequence ID" value="SMO66504.1"/>
    <property type="molecule type" value="Genomic_DNA"/>
</dbReference>
<sequence length="267" mass="27807">MTGGDTVMDVVLVHGAWAGGWVWDTVTGPLRAAGLRPHVVDLPGVGGDDDDDDVVDLDTLADHVSARVQRMDRPAVLVGHSGGGVVVTRVAELIPDRVAGVAFVAGMMLPSGVDFAQLCAGIGLPTDVGISRWLESSADGRTTSVPPEAAAAVFFHDALAGEAIAAARRLRPQRESARLISATWTPPRFGTVPRLYVEATGDRTVPIVAQRRMQQLTPGARVVTLHTGHVPQLSAPGQLCAAVAGFAREVAAGADERTARHTALTSA</sequence>
<dbReference type="Gene3D" id="3.40.50.1820">
    <property type="entry name" value="alpha/beta hydrolase"/>
    <property type="match status" value="1"/>
</dbReference>
<organism evidence="2 3">
    <name type="scientific">Dietzia kunjamensis subsp. schimae</name>
    <dbReference type="NCBI Taxonomy" id="498198"/>
    <lineage>
        <taxon>Bacteria</taxon>
        <taxon>Bacillati</taxon>
        <taxon>Actinomycetota</taxon>
        <taxon>Actinomycetes</taxon>
        <taxon>Mycobacteriales</taxon>
        <taxon>Dietziaceae</taxon>
        <taxon>Dietzia</taxon>
    </lineage>
</organism>
<dbReference type="Pfam" id="PF12697">
    <property type="entry name" value="Abhydrolase_6"/>
    <property type="match status" value="1"/>
</dbReference>
<dbReference type="PANTHER" id="PTHR37017">
    <property type="entry name" value="AB HYDROLASE-1 DOMAIN-CONTAINING PROTEIN-RELATED"/>
    <property type="match status" value="1"/>
</dbReference>
<dbReference type="SUPFAM" id="SSF53474">
    <property type="entry name" value="alpha/beta-Hydrolases"/>
    <property type="match status" value="1"/>
</dbReference>
<keyword evidence="3" id="KW-1185">Reference proteome</keyword>
<accession>A0ABY1N0T5</accession>
<feature type="domain" description="AB hydrolase-1" evidence="1">
    <location>
        <begin position="10"/>
        <end position="242"/>
    </location>
</feature>
<proteinExistence type="predicted"/>
<dbReference type="InterPro" id="IPR029058">
    <property type="entry name" value="AB_hydrolase_fold"/>
</dbReference>
<dbReference type="InterPro" id="IPR052897">
    <property type="entry name" value="Sec-Metab_Biosynth_Hydrolase"/>
</dbReference>
<gene>
    <name evidence="2" type="ORF">SAMN06265174_103221</name>
</gene>